<feature type="binding site" evidence="9">
    <location>
        <position position="177"/>
    </location>
    <ligand>
        <name>Cu cation</name>
        <dbReference type="ChEBI" id="CHEBI:23378"/>
    </ligand>
</feature>
<feature type="domain" description="Blue (type 1) copper" evidence="11">
    <location>
        <begin position="144"/>
        <end position="237"/>
    </location>
</feature>
<sequence length="239" mass="25248">MSTEAGAIEIESRFHQLRRRGQSWGSCGICAVVAACTLVLTIAFMAGKMDPSNMMLFMVPAPATSPSRASTASVKEILTGMQPVRNSIGMAVPEAEANKQIMSALGKFEKCESYCCRRNMLAQAVGAAAITLGAPALAAESKMVLMGTDVGLAFEPKETTVCKGDSVTWKNNRLGPHNVVFNPDDVPSGVDASAISTPEYIGGEGETYTVKFDKATGDYGYYCEPHQGAGMIGLVTVMS</sequence>
<dbReference type="GO" id="GO:0009055">
    <property type="term" value="F:electron transfer activity"/>
    <property type="evidence" value="ECO:0007669"/>
    <property type="project" value="InterPro"/>
</dbReference>
<evidence type="ECO:0000256" key="6">
    <source>
        <dbReference type="ARBA" id="ARBA00023008"/>
    </source>
</evidence>
<dbReference type="PANTHER" id="PTHR34192">
    <property type="entry name" value="PLASTOCYANIN MAJOR ISOFORM, CHLOROPLASTIC-RELATED"/>
    <property type="match status" value="1"/>
</dbReference>
<dbReference type="InterPro" id="IPR008972">
    <property type="entry name" value="Cupredoxin"/>
</dbReference>
<feature type="binding site" evidence="9">
    <location>
        <position position="226"/>
    </location>
    <ligand>
        <name>Cu cation</name>
        <dbReference type="ChEBI" id="CHEBI:23378"/>
    </ligand>
</feature>
<evidence type="ECO:0000256" key="8">
    <source>
        <dbReference type="ARBA" id="ARBA00023136"/>
    </source>
</evidence>
<comment type="cofactor">
    <cofactor evidence="9">
        <name>Cu(2+)</name>
        <dbReference type="ChEBI" id="CHEBI:29036"/>
    </cofactor>
    <text evidence="9">The crystal structure with reduced Cu(1+) has also been determined.</text>
</comment>
<dbReference type="SUPFAM" id="SSF49503">
    <property type="entry name" value="Cupredoxins"/>
    <property type="match status" value="1"/>
</dbReference>
<keyword evidence="8 10" id="KW-0472">Membrane</keyword>
<dbReference type="PANTHER" id="PTHR34192:SF10">
    <property type="entry name" value="PLASTOCYANIN MAJOR ISOFORM, CHLOROPLASTIC-RELATED"/>
    <property type="match status" value="1"/>
</dbReference>
<dbReference type="PRINTS" id="PR00157">
    <property type="entry name" value="PLASTOCYANIN"/>
</dbReference>
<organism evidence="12">
    <name type="scientific">Karenia brevis</name>
    <name type="common">Red tide dinoflagellate</name>
    <name type="synonym">Gymnodinium breve</name>
    <dbReference type="NCBI Taxonomy" id="156230"/>
    <lineage>
        <taxon>Eukaryota</taxon>
        <taxon>Sar</taxon>
        <taxon>Alveolata</taxon>
        <taxon>Dinophyceae</taxon>
        <taxon>Gymnodiniales</taxon>
        <taxon>Kareniaceae</taxon>
        <taxon>Karenia</taxon>
    </lineage>
</organism>
<proteinExistence type="evidence at transcript level"/>
<keyword evidence="6 9" id="KW-0186">Copper</keyword>
<evidence type="ECO:0000256" key="4">
    <source>
        <dbReference type="ARBA" id="ARBA00022723"/>
    </source>
</evidence>
<dbReference type="InterPro" id="IPR001235">
    <property type="entry name" value="Copper_blue_Plastocyanin"/>
</dbReference>
<evidence type="ECO:0000256" key="3">
    <source>
        <dbReference type="ARBA" id="ARBA00022448"/>
    </source>
</evidence>
<evidence type="ECO:0000256" key="1">
    <source>
        <dbReference type="ARBA" id="ARBA00004622"/>
    </source>
</evidence>
<keyword evidence="10" id="KW-1133">Transmembrane helix</keyword>
<dbReference type="GO" id="GO:0005507">
    <property type="term" value="F:copper ion binding"/>
    <property type="evidence" value="ECO:0007669"/>
    <property type="project" value="InterPro"/>
</dbReference>
<name>Q00GM1_KARBR</name>
<keyword evidence="7" id="KW-0793">Thylakoid</keyword>
<dbReference type="NCBIfam" id="TIGR02656">
    <property type="entry name" value="cyanin_plasto"/>
    <property type="match status" value="1"/>
</dbReference>
<dbReference type="InterPro" id="IPR002387">
    <property type="entry name" value="Plastocyanin"/>
</dbReference>
<dbReference type="AlphaFoldDB" id="Q00GM1"/>
<comment type="subcellular location">
    <subcellularLocation>
        <location evidence="1">Plastid</location>
        <location evidence="1">Chloroplast thylakoid membrane</location>
        <topology evidence="1">Peripheral membrane protein</topology>
        <orientation evidence="1">Lumenal side</orientation>
    </subcellularLocation>
</comment>
<dbReference type="Gene3D" id="2.60.40.420">
    <property type="entry name" value="Cupredoxins - blue copper proteins"/>
    <property type="match status" value="1"/>
</dbReference>
<dbReference type="InterPro" id="IPR028871">
    <property type="entry name" value="BlueCu_1_BS"/>
</dbReference>
<keyword evidence="4 9" id="KW-0479">Metal-binding</keyword>
<reference evidence="12" key="1">
    <citation type="journal article" date="2006" name="Mol. Biol. Evol.">
        <title>Chimeric plastid proteome in the Florida 'red tide' dinoflagellate Karenia brevis.</title>
        <authorList>
            <person name="Nosenko T."/>
            <person name="Lidie K.L."/>
            <person name="Van Dolah F.M."/>
            <person name="Lindquist E."/>
            <person name="Cheng J.F."/>
            <person name="Bhattacharya D."/>
        </authorList>
    </citation>
    <scope>NUCLEOTIDE SEQUENCE</scope>
    <source>
        <strain evidence="12">Wilson</strain>
    </source>
</reference>
<comment type="similarity">
    <text evidence="2">Belongs to the plastocyanin family.</text>
</comment>
<evidence type="ECO:0000313" key="12">
    <source>
        <dbReference type="EMBL" id="ABF73014.1"/>
    </source>
</evidence>
<protein>
    <submittedName>
        <fullName evidence="12">Plastocyanin protein</fullName>
    </submittedName>
</protein>
<evidence type="ECO:0000259" key="11">
    <source>
        <dbReference type="Pfam" id="PF00127"/>
    </source>
</evidence>
<accession>Q00GM1</accession>
<feature type="binding site" evidence="9">
    <location>
        <position position="223"/>
    </location>
    <ligand>
        <name>Cu cation</name>
        <dbReference type="ChEBI" id="CHEBI:23378"/>
    </ligand>
</feature>
<dbReference type="EMBL" id="DQ531587">
    <property type="protein sequence ID" value="ABF73014.1"/>
    <property type="molecule type" value="mRNA"/>
</dbReference>
<dbReference type="InterPro" id="IPR000923">
    <property type="entry name" value="BlueCu_1"/>
</dbReference>
<evidence type="ECO:0000256" key="2">
    <source>
        <dbReference type="ARBA" id="ARBA00005338"/>
    </source>
</evidence>
<dbReference type="GO" id="GO:0009535">
    <property type="term" value="C:chloroplast thylakoid membrane"/>
    <property type="evidence" value="ECO:0007669"/>
    <property type="project" value="UniProtKB-SubCell"/>
</dbReference>
<gene>
    <name evidence="12" type="primary">PetE</name>
</gene>
<keyword evidence="5" id="KW-0249">Electron transport</keyword>
<keyword evidence="3" id="KW-0813">Transport</keyword>
<dbReference type="PRINTS" id="PR00156">
    <property type="entry name" value="COPPERBLUE"/>
</dbReference>
<dbReference type="CDD" id="cd04219">
    <property type="entry name" value="Plastocyanin"/>
    <property type="match status" value="1"/>
</dbReference>
<evidence type="ECO:0000256" key="5">
    <source>
        <dbReference type="ARBA" id="ARBA00022982"/>
    </source>
</evidence>
<keyword evidence="10" id="KW-0812">Transmembrane</keyword>
<evidence type="ECO:0000256" key="10">
    <source>
        <dbReference type="SAM" id="Phobius"/>
    </source>
</evidence>
<dbReference type="PROSITE" id="PS00196">
    <property type="entry name" value="COPPER_BLUE"/>
    <property type="match status" value="1"/>
</dbReference>
<feature type="transmembrane region" description="Helical" evidence="10">
    <location>
        <begin position="23"/>
        <end position="46"/>
    </location>
</feature>
<evidence type="ECO:0000256" key="9">
    <source>
        <dbReference type="PIRSR" id="PIRSR602387-1"/>
    </source>
</evidence>
<feature type="binding site" evidence="9">
    <location>
        <position position="231"/>
    </location>
    <ligand>
        <name>Cu cation</name>
        <dbReference type="ChEBI" id="CHEBI:23378"/>
    </ligand>
</feature>
<dbReference type="Pfam" id="PF00127">
    <property type="entry name" value="Copper-bind"/>
    <property type="match status" value="1"/>
</dbReference>
<evidence type="ECO:0000256" key="7">
    <source>
        <dbReference type="ARBA" id="ARBA00023078"/>
    </source>
</evidence>